<organism evidence="1">
    <name type="scientific">marine sediment metagenome</name>
    <dbReference type="NCBI Taxonomy" id="412755"/>
    <lineage>
        <taxon>unclassified sequences</taxon>
        <taxon>metagenomes</taxon>
        <taxon>ecological metagenomes</taxon>
    </lineage>
</organism>
<evidence type="ECO:0000313" key="1">
    <source>
        <dbReference type="EMBL" id="KKN18121.1"/>
    </source>
</evidence>
<comment type="caution">
    <text evidence="1">The sequence shown here is derived from an EMBL/GenBank/DDBJ whole genome shotgun (WGS) entry which is preliminary data.</text>
</comment>
<protein>
    <submittedName>
        <fullName evidence="1">Uncharacterized protein</fullName>
    </submittedName>
</protein>
<reference evidence="1" key="1">
    <citation type="journal article" date="2015" name="Nature">
        <title>Complex archaea that bridge the gap between prokaryotes and eukaryotes.</title>
        <authorList>
            <person name="Spang A."/>
            <person name="Saw J.H."/>
            <person name="Jorgensen S.L."/>
            <person name="Zaremba-Niedzwiedzka K."/>
            <person name="Martijn J."/>
            <person name="Lind A.E."/>
            <person name="van Eijk R."/>
            <person name="Schleper C."/>
            <person name="Guy L."/>
            <person name="Ettema T.J."/>
        </authorList>
    </citation>
    <scope>NUCLEOTIDE SEQUENCE</scope>
</reference>
<dbReference type="AlphaFoldDB" id="A0A0F9QYA7"/>
<sequence length="80" mass="9592">MNINKDEEFNLQEYVVNVRSDMKKHVIKDIINKFILYIHCIKEIYKFNLIKPNLTIIIVLIDLDIYKKTILNVRISDGNR</sequence>
<accession>A0A0F9QYA7</accession>
<name>A0A0F9QYA7_9ZZZZ</name>
<dbReference type="EMBL" id="LAZR01003457">
    <property type="protein sequence ID" value="KKN18121.1"/>
    <property type="molecule type" value="Genomic_DNA"/>
</dbReference>
<gene>
    <name evidence="1" type="ORF">LCGC14_0958890</name>
</gene>
<proteinExistence type="predicted"/>